<evidence type="ECO:0000256" key="2">
    <source>
        <dbReference type="ARBA" id="ARBA00007556"/>
    </source>
</evidence>
<keyword evidence="4 7" id="KW-0812">Transmembrane</keyword>
<evidence type="ECO:0000256" key="7">
    <source>
        <dbReference type="RuleBase" id="RU362044"/>
    </source>
</evidence>
<reference evidence="8" key="1">
    <citation type="journal article" date="2018" name="PLoS ONE">
        <title>Plastid genome analysis of three Nemaliophycidae red algal species suggests environmental adaptation for iron limited habitats.</title>
        <authorList>
            <person name="Cho C.H."/>
            <person name="Choi J.W."/>
            <person name="Lam D.W."/>
            <person name="Kim K.M."/>
            <person name="Yoon H.S."/>
        </authorList>
    </citation>
    <scope>NUCLEOTIDE SEQUENCE</scope>
</reference>
<evidence type="ECO:0000256" key="3">
    <source>
        <dbReference type="ARBA" id="ARBA00022448"/>
    </source>
</evidence>
<evidence type="ECO:0000256" key="5">
    <source>
        <dbReference type="ARBA" id="ARBA00022989"/>
    </source>
</evidence>
<keyword evidence="8" id="KW-0934">Plastid</keyword>
<dbReference type="RefSeq" id="YP_009294295.1">
    <property type="nucleotide sequence ID" value="NC_031147.1"/>
</dbReference>
<accession>A0A1C9CH92</accession>
<dbReference type="NCBIfam" id="TIGR00056">
    <property type="entry name" value="MlaE family lipid ABC transporter permease subunit"/>
    <property type="match status" value="1"/>
</dbReference>
<dbReference type="GeneID" id="29070237"/>
<comment type="similarity">
    <text evidence="2 7">Belongs to the MlaE permease family.</text>
</comment>
<dbReference type="AlphaFoldDB" id="A0A1C9CH92"/>
<dbReference type="PANTHER" id="PTHR30188">
    <property type="entry name" value="ABC TRANSPORTER PERMEASE PROTEIN-RELATED"/>
    <property type="match status" value="1"/>
</dbReference>
<gene>
    <name evidence="8" type="primary">ycf63</name>
    <name evidence="8" type="ORF">Palma_103</name>
</gene>
<dbReference type="InterPro" id="IPR003453">
    <property type="entry name" value="ABC_MlaE_roteobac"/>
</dbReference>
<evidence type="ECO:0000256" key="4">
    <source>
        <dbReference type="ARBA" id="ARBA00022692"/>
    </source>
</evidence>
<evidence type="ECO:0008006" key="9">
    <source>
        <dbReference type="Google" id="ProtNLM"/>
    </source>
</evidence>
<keyword evidence="6 7" id="KW-0472">Membrane</keyword>
<evidence type="ECO:0000256" key="6">
    <source>
        <dbReference type="ARBA" id="ARBA00023136"/>
    </source>
</evidence>
<geneLocation type="plastid" evidence="8"/>
<dbReference type="Pfam" id="PF02405">
    <property type="entry name" value="MlaE"/>
    <property type="match status" value="1"/>
</dbReference>
<protein>
    <recommendedName>
        <fullName evidence="9">ABC transporter permease</fullName>
    </recommendedName>
</protein>
<comment type="subcellular location">
    <subcellularLocation>
        <location evidence="1">Membrane</location>
        <topology evidence="1">Multi-pass membrane protein</topology>
    </subcellularLocation>
</comment>
<evidence type="ECO:0000256" key="1">
    <source>
        <dbReference type="ARBA" id="ARBA00004141"/>
    </source>
</evidence>
<dbReference type="GO" id="GO:0005548">
    <property type="term" value="F:phospholipid transporter activity"/>
    <property type="evidence" value="ECO:0007669"/>
    <property type="project" value="TreeGrafter"/>
</dbReference>
<organism evidence="8">
    <name type="scientific">Palmaria palmata</name>
    <name type="common">Dulse</name>
    <name type="synonym">Rhodymenia palmata</name>
    <dbReference type="NCBI Taxonomy" id="2822"/>
    <lineage>
        <taxon>Eukaryota</taxon>
        <taxon>Rhodophyta</taxon>
        <taxon>Florideophyceae</taxon>
        <taxon>Nemaliophycidae</taxon>
        <taxon>Palmariales</taxon>
        <taxon>Palmariaceae</taxon>
        <taxon>Palmaria</taxon>
    </lineage>
</organism>
<name>A0A1C9CH92_PALPL</name>
<comment type="caution">
    <text evidence="7">Lacks conserved residue(s) required for the propagation of feature annotation.</text>
</comment>
<feature type="transmembrane region" description="Helical" evidence="7">
    <location>
        <begin position="39"/>
        <end position="69"/>
    </location>
</feature>
<dbReference type="EMBL" id="KX284726">
    <property type="protein sequence ID" value="AOM67735.1"/>
    <property type="molecule type" value="Genomic_DNA"/>
</dbReference>
<dbReference type="InterPro" id="IPR030802">
    <property type="entry name" value="Permease_MalE"/>
</dbReference>
<dbReference type="GO" id="GO:0043190">
    <property type="term" value="C:ATP-binding cassette (ABC) transporter complex"/>
    <property type="evidence" value="ECO:0007669"/>
    <property type="project" value="InterPro"/>
</dbReference>
<evidence type="ECO:0000313" key="8">
    <source>
        <dbReference type="EMBL" id="AOM67735.1"/>
    </source>
</evidence>
<feature type="transmembrane region" description="Helical" evidence="7">
    <location>
        <begin position="143"/>
        <end position="163"/>
    </location>
</feature>
<proteinExistence type="inferred from homology"/>
<feature type="transmembrane region" description="Helical" evidence="7">
    <location>
        <begin position="230"/>
        <end position="250"/>
    </location>
</feature>
<feature type="transmembrane region" description="Helical" evidence="7">
    <location>
        <begin position="81"/>
        <end position="103"/>
    </location>
</feature>
<dbReference type="PANTHER" id="PTHR30188:SF4">
    <property type="entry name" value="PROTEIN TRIGALACTOSYLDIACYLGLYCEROL 1, CHLOROPLASTIC"/>
    <property type="match status" value="1"/>
</dbReference>
<keyword evidence="3" id="KW-0813">Transport</keyword>
<sequence length="253" mass="27448">MNIFKIILSPLLDKSSRLLEIAYKIFASDYKCKRYKSHLIYQIGTIGISSLTIVLLTAFFIGIVFTLQVAKELNELHSTNLVGSILTLTFLRELCPVLTAVIVTGRIGSAFTADIATMKVTEQLDVLHVLNTDPIHYLIMPRICACVLMMPVLNIFSLATSIASGIITASSLCCISPTIFLASSSISFIGLCLSSVKALVFGFLLSLISCAWGLHTTFGTKSVGASTTSSVVTSLLTIFIVDFVLSYIMFYSS</sequence>
<keyword evidence="5 7" id="KW-1133">Transmembrane helix</keyword>